<sequence>MYNKFTNKHEKDMTTNPYTQNQLIKSCHVIIAGEINGQPTEK</sequence>
<organism evidence="1 2">
    <name type="scientific">Xenorhabdus japonica</name>
    <dbReference type="NCBI Taxonomy" id="53341"/>
    <lineage>
        <taxon>Bacteria</taxon>
        <taxon>Pseudomonadati</taxon>
        <taxon>Pseudomonadota</taxon>
        <taxon>Gammaproteobacteria</taxon>
        <taxon>Enterobacterales</taxon>
        <taxon>Morganellaceae</taxon>
        <taxon>Xenorhabdus</taxon>
    </lineage>
</organism>
<dbReference type="AlphaFoldDB" id="A0A1I5AWR2"/>
<gene>
    <name evidence="1" type="ORF">SAMN05421579_11456</name>
</gene>
<name>A0A1I5AWR2_9GAMM</name>
<proteinExistence type="predicted"/>
<accession>A0A1I5AWR2</accession>
<protein>
    <submittedName>
        <fullName evidence="1">Uncharacterized protein</fullName>
    </submittedName>
</protein>
<dbReference type="Proteomes" id="UP000199011">
    <property type="component" value="Unassembled WGS sequence"/>
</dbReference>
<evidence type="ECO:0000313" key="2">
    <source>
        <dbReference type="Proteomes" id="UP000199011"/>
    </source>
</evidence>
<keyword evidence="2" id="KW-1185">Reference proteome</keyword>
<evidence type="ECO:0000313" key="1">
    <source>
        <dbReference type="EMBL" id="SFN66877.1"/>
    </source>
</evidence>
<reference evidence="2" key="1">
    <citation type="submission" date="2016-10" db="EMBL/GenBank/DDBJ databases">
        <authorList>
            <person name="Varghese N."/>
            <person name="Submissions S."/>
        </authorList>
    </citation>
    <scope>NUCLEOTIDE SEQUENCE [LARGE SCALE GENOMIC DNA]</scope>
    <source>
        <strain evidence="2">DSM 16522</strain>
    </source>
</reference>
<dbReference type="EMBL" id="FOVO01000014">
    <property type="protein sequence ID" value="SFN66877.1"/>
    <property type="molecule type" value="Genomic_DNA"/>
</dbReference>